<feature type="compositionally biased region" description="Basic and acidic residues" evidence="1">
    <location>
        <begin position="39"/>
        <end position="51"/>
    </location>
</feature>
<organism evidence="2 3">
    <name type="scientific">Cylindrobasidium torrendii FP15055 ss-10</name>
    <dbReference type="NCBI Taxonomy" id="1314674"/>
    <lineage>
        <taxon>Eukaryota</taxon>
        <taxon>Fungi</taxon>
        <taxon>Dikarya</taxon>
        <taxon>Basidiomycota</taxon>
        <taxon>Agaricomycotina</taxon>
        <taxon>Agaricomycetes</taxon>
        <taxon>Agaricomycetidae</taxon>
        <taxon>Agaricales</taxon>
        <taxon>Marasmiineae</taxon>
        <taxon>Physalacriaceae</taxon>
        <taxon>Cylindrobasidium</taxon>
    </lineage>
</organism>
<sequence>MALSPPASPRKKRGISEPYFPDRIEESPPSSPTMGKTVLRPESEDLSHSGQERGGWAKAYDDAMKKKYSKDYYASRSEDGHFGGSSSSHFGGSSSSHFGGSSSSHFGGASSSKPNGDKRSKAGSMWAKTRSKLYVLAESGRNGGK</sequence>
<gene>
    <name evidence="2" type="ORF">CYLTODRAFT_418022</name>
</gene>
<dbReference type="Proteomes" id="UP000054007">
    <property type="component" value="Unassembled WGS sequence"/>
</dbReference>
<reference evidence="2 3" key="1">
    <citation type="journal article" date="2015" name="Fungal Genet. Biol.">
        <title>Evolution of novel wood decay mechanisms in Agaricales revealed by the genome sequences of Fistulina hepatica and Cylindrobasidium torrendii.</title>
        <authorList>
            <person name="Floudas D."/>
            <person name="Held B.W."/>
            <person name="Riley R."/>
            <person name="Nagy L.G."/>
            <person name="Koehler G."/>
            <person name="Ransdell A.S."/>
            <person name="Younus H."/>
            <person name="Chow J."/>
            <person name="Chiniquy J."/>
            <person name="Lipzen A."/>
            <person name="Tritt A."/>
            <person name="Sun H."/>
            <person name="Haridas S."/>
            <person name="LaButti K."/>
            <person name="Ohm R.A."/>
            <person name="Kues U."/>
            <person name="Blanchette R.A."/>
            <person name="Grigoriev I.V."/>
            <person name="Minto R.E."/>
            <person name="Hibbett D.S."/>
        </authorList>
    </citation>
    <scope>NUCLEOTIDE SEQUENCE [LARGE SCALE GENOMIC DNA]</scope>
    <source>
        <strain evidence="2 3">FP15055 ss-10</strain>
    </source>
</reference>
<evidence type="ECO:0000256" key="1">
    <source>
        <dbReference type="SAM" id="MobiDB-lite"/>
    </source>
</evidence>
<accession>A0A0D7BRK7</accession>
<name>A0A0D7BRK7_9AGAR</name>
<protein>
    <submittedName>
        <fullName evidence="2">Uncharacterized protein</fullName>
    </submittedName>
</protein>
<feature type="region of interest" description="Disordered" evidence="1">
    <location>
        <begin position="75"/>
        <end position="126"/>
    </location>
</feature>
<keyword evidence="3" id="KW-1185">Reference proteome</keyword>
<feature type="region of interest" description="Disordered" evidence="1">
    <location>
        <begin position="1"/>
        <end position="58"/>
    </location>
</feature>
<proteinExistence type="predicted"/>
<dbReference type="AlphaFoldDB" id="A0A0D7BRK7"/>
<feature type="compositionally biased region" description="Low complexity" evidence="1">
    <location>
        <begin position="84"/>
        <end position="112"/>
    </location>
</feature>
<dbReference type="EMBL" id="KN880445">
    <property type="protein sequence ID" value="KIY72236.1"/>
    <property type="molecule type" value="Genomic_DNA"/>
</dbReference>
<evidence type="ECO:0000313" key="3">
    <source>
        <dbReference type="Proteomes" id="UP000054007"/>
    </source>
</evidence>
<evidence type="ECO:0000313" key="2">
    <source>
        <dbReference type="EMBL" id="KIY72236.1"/>
    </source>
</evidence>